<organism evidence="3 4">
    <name type="scientific">Tepidibacter hydrothermalis</name>
    <dbReference type="NCBI Taxonomy" id="3036126"/>
    <lineage>
        <taxon>Bacteria</taxon>
        <taxon>Bacillati</taxon>
        <taxon>Bacillota</taxon>
        <taxon>Clostridia</taxon>
        <taxon>Peptostreptococcales</taxon>
        <taxon>Peptostreptococcaceae</taxon>
        <taxon>Tepidibacter</taxon>
    </lineage>
</organism>
<dbReference type="Proteomes" id="UP001222800">
    <property type="component" value="Chromosome"/>
</dbReference>
<evidence type="ECO:0000313" key="4">
    <source>
        <dbReference type="Proteomes" id="UP001222800"/>
    </source>
</evidence>
<reference evidence="3 4" key="1">
    <citation type="submission" date="2023-03" db="EMBL/GenBank/DDBJ databases">
        <title>Complete genome sequence of Tepidibacter sp. SWIR-1, isolated from a deep-sea hydrothermal vent.</title>
        <authorList>
            <person name="Li X."/>
        </authorList>
    </citation>
    <scope>NUCLEOTIDE SEQUENCE [LARGE SCALE GENOMIC DNA]</scope>
    <source>
        <strain evidence="3 4">SWIR-1</strain>
    </source>
</reference>
<proteinExistence type="predicted"/>
<name>A0ABY8EDL6_9FIRM</name>
<keyword evidence="4" id="KW-1185">Reference proteome</keyword>
<keyword evidence="2" id="KW-1133">Transmembrane helix</keyword>
<evidence type="ECO:0000256" key="1">
    <source>
        <dbReference type="SAM" id="Coils"/>
    </source>
</evidence>
<gene>
    <name evidence="3" type="ORF">P4S50_02865</name>
</gene>
<evidence type="ECO:0008006" key="5">
    <source>
        <dbReference type="Google" id="ProtNLM"/>
    </source>
</evidence>
<feature type="coiled-coil region" evidence="1">
    <location>
        <begin position="31"/>
        <end position="58"/>
    </location>
</feature>
<keyword evidence="1" id="KW-0175">Coiled coil</keyword>
<evidence type="ECO:0000256" key="2">
    <source>
        <dbReference type="SAM" id="Phobius"/>
    </source>
</evidence>
<protein>
    <recommendedName>
        <fullName evidence="5">Phage shock protein B</fullName>
    </recommendedName>
</protein>
<accession>A0ABY8EDL6</accession>
<dbReference type="EMBL" id="CP120733">
    <property type="protein sequence ID" value="WFD11033.1"/>
    <property type="molecule type" value="Genomic_DNA"/>
</dbReference>
<dbReference type="RefSeq" id="WP_277732997.1">
    <property type="nucleotide sequence ID" value="NZ_CP120733.1"/>
</dbReference>
<keyword evidence="2" id="KW-0812">Transmembrane</keyword>
<evidence type="ECO:0000313" key="3">
    <source>
        <dbReference type="EMBL" id="WFD11033.1"/>
    </source>
</evidence>
<feature type="transmembrane region" description="Helical" evidence="2">
    <location>
        <begin position="6"/>
        <end position="28"/>
    </location>
</feature>
<sequence>MALLFSGINIIILLIIMSIPVAVGYYAIKFLKNKEENKDELLVRIVLLEKRVKELEDYINDSE</sequence>
<keyword evidence="2" id="KW-0472">Membrane</keyword>